<gene>
    <name evidence="2" type="ORF">FSARC_7673</name>
</gene>
<keyword evidence="3" id="KW-1185">Reference proteome</keyword>
<evidence type="ECO:0000256" key="1">
    <source>
        <dbReference type="SAM" id="SignalP"/>
    </source>
</evidence>
<proteinExistence type="predicted"/>
<accession>A0A8H4TUJ1</accession>
<keyword evidence="1" id="KW-0732">Signal</keyword>
<evidence type="ECO:0000313" key="3">
    <source>
        <dbReference type="Proteomes" id="UP000622797"/>
    </source>
</evidence>
<feature type="chain" id="PRO_5033990436" evidence="1">
    <location>
        <begin position="21"/>
        <end position="68"/>
    </location>
</feature>
<protein>
    <submittedName>
        <fullName evidence="2">Uncharacterized protein</fullName>
    </submittedName>
</protein>
<dbReference type="Proteomes" id="UP000622797">
    <property type="component" value="Unassembled WGS sequence"/>
</dbReference>
<reference evidence="2" key="2">
    <citation type="submission" date="2020-05" db="EMBL/GenBank/DDBJ databases">
        <authorList>
            <person name="Kim H.-S."/>
            <person name="Proctor R.H."/>
            <person name="Brown D.W."/>
        </authorList>
    </citation>
    <scope>NUCLEOTIDE SEQUENCE</scope>
    <source>
        <strain evidence="2">NRRL 20472</strain>
    </source>
</reference>
<sequence>MKFFTALVALASASAAMAAAAPTIDESKVELVSREVIEGLEARQIQCFGCQNGRRCCLLRGYPKCTNC</sequence>
<dbReference type="EMBL" id="JABEXW010000413">
    <property type="protein sequence ID" value="KAF4964408.1"/>
    <property type="molecule type" value="Genomic_DNA"/>
</dbReference>
<dbReference type="OrthoDB" id="5065322at2759"/>
<dbReference type="AlphaFoldDB" id="A0A8H4TUJ1"/>
<organism evidence="2 3">
    <name type="scientific">Fusarium sarcochroum</name>
    <dbReference type="NCBI Taxonomy" id="1208366"/>
    <lineage>
        <taxon>Eukaryota</taxon>
        <taxon>Fungi</taxon>
        <taxon>Dikarya</taxon>
        <taxon>Ascomycota</taxon>
        <taxon>Pezizomycotina</taxon>
        <taxon>Sordariomycetes</taxon>
        <taxon>Hypocreomycetidae</taxon>
        <taxon>Hypocreales</taxon>
        <taxon>Nectriaceae</taxon>
        <taxon>Fusarium</taxon>
        <taxon>Fusarium lateritium species complex</taxon>
    </lineage>
</organism>
<feature type="signal peptide" evidence="1">
    <location>
        <begin position="1"/>
        <end position="20"/>
    </location>
</feature>
<reference evidence="2" key="1">
    <citation type="journal article" date="2020" name="BMC Genomics">
        <title>Correction to: Identification and distribution of gene clusters required for synthesis of sphingolipid metabolism inhibitors in diverse species of the filamentous fungus Fusarium.</title>
        <authorList>
            <person name="Kim H.S."/>
            <person name="Lohmar J.M."/>
            <person name="Busman M."/>
            <person name="Brown D.W."/>
            <person name="Naumann T.A."/>
            <person name="Divon H.H."/>
            <person name="Lysoe E."/>
            <person name="Uhlig S."/>
            <person name="Proctor R.H."/>
        </authorList>
    </citation>
    <scope>NUCLEOTIDE SEQUENCE</scope>
    <source>
        <strain evidence="2">NRRL 20472</strain>
    </source>
</reference>
<comment type="caution">
    <text evidence="2">The sequence shown here is derived from an EMBL/GenBank/DDBJ whole genome shotgun (WGS) entry which is preliminary data.</text>
</comment>
<name>A0A8H4TUJ1_9HYPO</name>
<evidence type="ECO:0000313" key="2">
    <source>
        <dbReference type="EMBL" id="KAF4964408.1"/>
    </source>
</evidence>